<dbReference type="SUPFAM" id="SSF46785">
    <property type="entry name" value="Winged helix' DNA-binding domain"/>
    <property type="match status" value="1"/>
</dbReference>
<gene>
    <name evidence="5" type="ORF">DFP90_10751</name>
</gene>
<evidence type="ECO:0000313" key="5">
    <source>
        <dbReference type="EMBL" id="RED48548.1"/>
    </source>
</evidence>
<comment type="caution">
    <text evidence="5">The sequence shown here is derived from an EMBL/GenBank/DDBJ whole genome shotgun (WGS) entry which is preliminary data.</text>
</comment>
<dbReference type="AlphaFoldDB" id="A0A3D9HGD7"/>
<dbReference type="EMBL" id="QRDW01000007">
    <property type="protein sequence ID" value="RED48548.1"/>
    <property type="molecule type" value="Genomic_DNA"/>
</dbReference>
<dbReference type="NCBIfam" id="NF033788">
    <property type="entry name" value="HTH_metalloreg"/>
    <property type="match status" value="1"/>
</dbReference>
<dbReference type="Pfam" id="PF12840">
    <property type="entry name" value="HTH_20"/>
    <property type="match status" value="1"/>
</dbReference>
<dbReference type="Proteomes" id="UP000256845">
    <property type="component" value="Unassembled WGS sequence"/>
</dbReference>
<evidence type="ECO:0000313" key="6">
    <source>
        <dbReference type="Proteomes" id="UP000256845"/>
    </source>
</evidence>
<keyword evidence="2" id="KW-0238">DNA-binding</keyword>
<keyword evidence="6" id="KW-1185">Reference proteome</keyword>
<dbReference type="GO" id="GO:0003700">
    <property type="term" value="F:DNA-binding transcription factor activity"/>
    <property type="evidence" value="ECO:0007669"/>
    <property type="project" value="InterPro"/>
</dbReference>
<dbReference type="InterPro" id="IPR011991">
    <property type="entry name" value="ArsR-like_HTH"/>
</dbReference>
<dbReference type="PROSITE" id="PS50987">
    <property type="entry name" value="HTH_ARSR_2"/>
    <property type="match status" value="1"/>
</dbReference>
<dbReference type="CDD" id="cd00090">
    <property type="entry name" value="HTH_ARSR"/>
    <property type="match status" value="1"/>
</dbReference>
<evidence type="ECO:0000259" key="4">
    <source>
        <dbReference type="PROSITE" id="PS50987"/>
    </source>
</evidence>
<protein>
    <submittedName>
        <fullName evidence="5">ArsR family transcriptional regulator</fullName>
    </submittedName>
</protein>
<dbReference type="Gene3D" id="1.10.10.10">
    <property type="entry name" value="Winged helix-like DNA-binding domain superfamily/Winged helix DNA-binding domain"/>
    <property type="match status" value="1"/>
</dbReference>
<dbReference type="InterPro" id="IPR036388">
    <property type="entry name" value="WH-like_DNA-bd_sf"/>
</dbReference>
<dbReference type="PRINTS" id="PR00778">
    <property type="entry name" value="HTHARSR"/>
</dbReference>
<keyword evidence="1" id="KW-0805">Transcription regulation</keyword>
<proteinExistence type="predicted"/>
<evidence type="ECO:0000256" key="1">
    <source>
        <dbReference type="ARBA" id="ARBA00023015"/>
    </source>
</evidence>
<keyword evidence="3" id="KW-0804">Transcription</keyword>
<dbReference type="InterPro" id="IPR001845">
    <property type="entry name" value="HTH_ArsR_DNA-bd_dom"/>
</dbReference>
<sequence>MEKNEILEALSALAQETRLDVFRLLVRAGDKGMLAGEIAQALECRQNTMSTHLAIMNRAGLVTNSREGRSIRYAADMEGMSALLTYLMEDCCDGRPELCSPVLNVLAMAKETEGAV</sequence>
<dbReference type="PANTHER" id="PTHR43132:SF2">
    <property type="entry name" value="ARSENICAL RESISTANCE OPERON REPRESSOR ARSR-RELATED"/>
    <property type="match status" value="1"/>
</dbReference>
<evidence type="ECO:0000256" key="2">
    <source>
        <dbReference type="ARBA" id="ARBA00023125"/>
    </source>
</evidence>
<evidence type="ECO:0000256" key="3">
    <source>
        <dbReference type="ARBA" id="ARBA00023163"/>
    </source>
</evidence>
<reference evidence="5 6" key="1">
    <citation type="submission" date="2018-07" db="EMBL/GenBank/DDBJ databases">
        <title>Genomic Encyclopedia of Type Strains, Phase III (KMG-III): the genomes of soil and plant-associated and newly described type strains.</title>
        <authorList>
            <person name="Whitman W."/>
        </authorList>
    </citation>
    <scope>NUCLEOTIDE SEQUENCE [LARGE SCALE GENOMIC DNA]</scope>
    <source>
        <strain evidence="5 6">CECT 8488</strain>
    </source>
</reference>
<dbReference type="GO" id="GO:0003677">
    <property type="term" value="F:DNA binding"/>
    <property type="evidence" value="ECO:0007669"/>
    <property type="project" value="UniProtKB-KW"/>
</dbReference>
<feature type="domain" description="HTH arsR-type" evidence="4">
    <location>
        <begin position="1"/>
        <end position="95"/>
    </location>
</feature>
<name>A0A3D9HGD7_9PROT</name>
<dbReference type="SMART" id="SM00418">
    <property type="entry name" value="HTH_ARSR"/>
    <property type="match status" value="1"/>
</dbReference>
<dbReference type="InterPro" id="IPR051011">
    <property type="entry name" value="Metal_resp_trans_reg"/>
</dbReference>
<accession>A0A3D9HGD7</accession>
<dbReference type="InterPro" id="IPR036390">
    <property type="entry name" value="WH_DNA-bd_sf"/>
</dbReference>
<dbReference type="PANTHER" id="PTHR43132">
    <property type="entry name" value="ARSENICAL RESISTANCE OPERON REPRESSOR ARSR-RELATED"/>
    <property type="match status" value="1"/>
</dbReference>
<dbReference type="RefSeq" id="WP_115937495.1">
    <property type="nucleotide sequence ID" value="NZ_QRDW01000007.1"/>
</dbReference>
<dbReference type="OrthoDB" id="9804742at2"/>
<organism evidence="5 6">
    <name type="scientific">Aestuariispira insulae</name>
    <dbReference type="NCBI Taxonomy" id="1461337"/>
    <lineage>
        <taxon>Bacteria</taxon>
        <taxon>Pseudomonadati</taxon>
        <taxon>Pseudomonadota</taxon>
        <taxon>Alphaproteobacteria</taxon>
        <taxon>Rhodospirillales</taxon>
        <taxon>Kiloniellaceae</taxon>
        <taxon>Aestuariispira</taxon>
    </lineage>
</organism>